<proteinExistence type="predicted"/>
<dbReference type="AlphaFoldDB" id="A0A9P4PWM1"/>
<evidence type="ECO:0000313" key="1">
    <source>
        <dbReference type="EMBL" id="KAF2451572.1"/>
    </source>
</evidence>
<dbReference type="Proteomes" id="UP000799764">
    <property type="component" value="Unassembled WGS sequence"/>
</dbReference>
<evidence type="ECO:0000313" key="2">
    <source>
        <dbReference type="Proteomes" id="UP000799764"/>
    </source>
</evidence>
<accession>A0A9P4PWM1</accession>
<dbReference type="EMBL" id="MU001492">
    <property type="protein sequence ID" value="KAF2451572.1"/>
    <property type="molecule type" value="Genomic_DNA"/>
</dbReference>
<gene>
    <name evidence="1" type="ORF">P171DRAFT_515570</name>
</gene>
<name>A0A9P4PWM1_9PLEO</name>
<organism evidence="1 2">
    <name type="scientific">Karstenula rhodostoma CBS 690.94</name>
    <dbReference type="NCBI Taxonomy" id="1392251"/>
    <lineage>
        <taxon>Eukaryota</taxon>
        <taxon>Fungi</taxon>
        <taxon>Dikarya</taxon>
        <taxon>Ascomycota</taxon>
        <taxon>Pezizomycotina</taxon>
        <taxon>Dothideomycetes</taxon>
        <taxon>Pleosporomycetidae</taxon>
        <taxon>Pleosporales</taxon>
        <taxon>Massarineae</taxon>
        <taxon>Didymosphaeriaceae</taxon>
        <taxon>Karstenula</taxon>
    </lineage>
</organism>
<comment type="caution">
    <text evidence="1">The sequence shown here is derived from an EMBL/GenBank/DDBJ whole genome shotgun (WGS) entry which is preliminary data.</text>
</comment>
<keyword evidence="2" id="KW-1185">Reference proteome</keyword>
<reference evidence="1" key="1">
    <citation type="journal article" date="2020" name="Stud. Mycol.">
        <title>101 Dothideomycetes genomes: a test case for predicting lifestyles and emergence of pathogens.</title>
        <authorList>
            <person name="Haridas S."/>
            <person name="Albert R."/>
            <person name="Binder M."/>
            <person name="Bloem J."/>
            <person name="Labutti K."/>
            <person name="Salamov A."/>
            <person name="Andreopoulos B."/>
            <person name="Baker S."/>
            <person name="Barry K."/>
            <person name="Bills G."/>
            <person name="Bluhm B."/>
            <person name="Cannon C."/>
            <person name="Castanera R."/>
            <person name="Culley D."/>
            <person name="Daum C."/>
            <person name="Ezra D."/>
            <person name="Gonzalez J."/>
            <person name="Henrissat B."/>
            <person name="Kuo A."/>
            <person name="Liang C."/>
            <person name="Lipzen A."/>
            <person name="Lutzoni F."/>
            <person name="Magnuson J."/>
            <person name="Mondo S."/>
            <person name="Nolan M."/>
            <person name="Ohm R."/>
            <person name="Pangilinan J."/>
            <person name="Park H.-J."/>
            <person name="Ramirez L."/>
            <person name="Alfaro M."/>
            <person name="Sun H."/>
            <person name="Tritt A."/>
            <person name="Yoshinaga Y."/>
            <person name="Zwiers L.-H."/>
            <person name="Turgeon B."/>
            <person name="Goodwin S."/>
            <person name="Spatafora J."/>
            <person name="Crous P."/>
            <person name="Grigoriev I."/>
        </authorList>
    </citation>
    <scope>NUCLEOTIDE SEQUENCE</scope>
    <source>
        <strain evidence="1">CBS 690.94</strain>
    </source>
</reference>
<protein>
    <submittedName>
        <fullName evidence="1">Uncharacterized protein</fullName>
    </submittedName>
</protein>
<dbReference type="OrthoDB" id="10469152at2759"/>
<sequence>MIGFAVYCYYCDTTDHDAWKCKNKSKPPPCYYCANAPGNANHEFRKKAKWHRTYRCAYEYLHAIPEFSDQLKERLDFSELRALGRAAVGDKEVDQWENNGLLPAEPGNEMIPGYETDTEWLNELDDKARKNALKKFKKVAKPTFSDFHLNASSSHSQGESLDQD</sequence>